<name>A0ABU0G4L7_9HYPH</name>
<evidence type="ECO:0000313" key="4">
    <source>
        <dbReference type="Proteomes" id="UP001238496"/>
    </source>
</evidence>
<accession>A0ABU0G4L7</accession>
<dbReference type="EMBL" id="JAUSUW010000003">
    <property type="protein sequence ID" value="MDQ0420274.1"/>
    <property type="molecule type" value="Genomic_DNA"/>
</dbReference>
<dbReference type="Proteomes" id="UP001238496">
    <property type="component" value="Unassembled WGS sequence"/>
</dbReference>
<protein>
    <recommendedName>
        <fullName evidence="2">Tyrosine specific protein phosphatases domain-containing protein</fullName>
    </recommendedName>
</protein>
<feature type="domain" description="Tyrosine specific protein phosphatases" evidence="2">
    <location>
        <begin position="128"/>
        <end position="190"/>
    </location>
</feature>
<gene>
    <name evidence="3" type="ORF">J2045_001293</name>
</gene>
<organism evidence="3 4">
    <name type="scientific">Peteryoungia aggregata LMG 23059</name>
    <dbReference type="NCBI Taxonomy" id="1368425"/>
    <lineage>
        <taxon>Bacteria</taxon>
        <taxon>Pseudomonadati</taxon>
        <taxon>Pseudomonadota</taxon>
        <taxon>Alphaproteobacteria</taxon>
        <taxon>Hyphomicrobiales</taxon>
        <taxon>Rhizobiaceae</taxon>
        <taxon>Peteryoungia</taxon>
    </lineage>
</organism>
<keyword evidence="4" id="KW-1185">Reference proteome</keyword>
<dbReference type="Gene3D" id="3.90.190.10">
    <property type="entry name" value="Protein tyrosine phosphatase superfamily"/>
    <property type="match status" value="1"/>
</dbReference>
<evidence type="ECO:0000313" key="3">
    <source>
        <dbReference type="EMBL" id="MDQ0420274.1"/>
    </source>
</evidence>
<evidence type="ECO:0000259" key="2">
    <source>
        <dbReference type="PROSITE" id="PS50056"/>
    </source>
</evidence>
<comment type="caution">
    <text evidence="3">The sequence shown here is derived from an EMBL/GenBank/DDBJ whole genome shotgun (WGS) entry which is preliminary data.</text>
</comment>
<dbReference type="PROSITE" id="PS50056">
    <property type="entry name" value="TYR_PHOSPHATASE_2"/>
    <property type="match status" value="1"/>
</dbReference>
<sequence>MSGFRAEGASPAENEMQRTQGNGEETPEHGELPTLSLIYEHHPTYGVDLFISGKEGASDLDLLRRNGITTVVNCAVNLDFNYVRQPQAVSDPQGSIFGPGEIRYYKIGLIDGAGNPETQMVAAHYILRAALEQVMPDKPSYPRRERGNILVNCRGGRSRSVAVVALFLHLTLPEEFPTLDAAIALIRKRRELPANEWYKAPKPVLADAALQAAQWIRAIDAAAHPDPLPDAVLRNVI</sequence>
<dbReference type="SUPFAM" id="SSF52799">
    <property type="entry name" value="(Phosphotyrosine protein) phosphatases II"/>
    <property type="match status" value="1"/>
</dbReference>
<feature type="region of interest" description="Disordered" evidence="1">
    <location>
        <begin position="1"/>
        <end position="30"/>
    </location>
</feature>
<dbReference type="InterPro" id="IPR029021">
    <property type="entry name" value="Prot-tyrosine_phosphatase-like"/>
</dbReference>
<dbReference type="InterPro" id="IPR000387">
    <property type="entry name" value="Tyr_Pase_dom"/>
</dbReference>
<evidence type="ECO:0000256" key="1">
    <source>
        <dbReference type="SAM" id="MobiDB-lite"/>
    </source>
</evidence>
<proteinExistence type="predicted"/>
<reference evidence="3 4" key="1">
    <citation type="submission" date="2023-07" db="EMBL/GenBank/DDBJ databases">
        <title>Genomic Encyclopedia of Type Strains, Phase IV (KMG-IV): sequencing the most valuable type-strain genomes for metagenomic binning, comparative biology and taxonomic classification.</title>
        <authorList>
            <person name="Goeker M."/>
        </authorList>
    </citation>
    <scope>NUCLEOTIDE SEQUENCE [LARGE SCALE GENOMIC DNA]</scope>
    <source>
        <strain evidence="3 4">DSM 1111</strain>
    </source>
</reference>
<dbReference type="CDD" id="cd14498">
    <property type="entry name" value="DSP"/>
    <property type="match status" value="1"/>
</dbReference>